<evidence type="ECO:0000313" key="1">
    <source>
        <dbReference type="EMBL" id="KTC59384.1"/>
    </source>
</evidence>
<comment type="caution">
    <text evidence="1">The sequence shown here is derived from an EMBL/GenBank/DDBJ whole genome shotgun (WGS) entry which is preliminary data.</text>
</comment>
<name>A0AAW3M0B2_PSESS</name>
<evidence type="ECO:0000313" key="2">
    <source>
        <dbReference type="Proteomes" id="UP000054513"/>
    </source>
</evidence>
<dbReference type="EMBL" id="LKCI01000026">
    <property type="protein sequence ID" value="KTC59384.1"/>
    <property type="molecule type" value="Genomic_DNA"/>
</dbReference>
<organism evidence="1 2">
    <name type="scientific">Pseudomonas savastanoi</name>
    <name type="common">Pseudomonas syringae pv. savastanoi</name>
    <dbReference type="NCBI Taxonomy" id="29438"/>
    <lineage>
        <taxon>Bacteria</taxon>
        <taxon>Pseudomonadati</taxon>
        <taxon>Pseudomonadota</taxon>
        <taxon>Gammaproteobacteria</taxon>
        <taxon>Pseudomonadales</taxon>
        <taxon>Pseudomonadaceae</taxon>
        <taxon>Pseudomonas</taxon>
    </lineage>
</organism>
<dbReference type="Proteomes" id="UP000054513">
    <property type="component" value="Unassembled WGS sequence"/>
</dbReference>
<dbReference type="AlphaFoldDB" id="A0AAW3M0B2"/>
<protein>
    <submittedName>
        <fullName evidence="1">Uncharacterized protein</fullName>
    </submittedName>
</protein>
<accession>A0AAW3M0B2</accession>
<sequence length="73" mass="8156">MTTGRLSDGPSCEMDKLIVQIVGKKHSDQQQVLLVGSDGNRLYQAKSERLVNELFSSTLKVWDHIDGGRLDLQ</sequence>
<reference evidence="1 2" key="1">
    <citation type="submission" date="2015-09" db="EMBL/GenBank/DDBJ databases">
        <title>Genome sequence of ICMP 19499.</title>
        <authorList>
            <person name="Visnovsky S.B."/>
            <person name="Lu A."/>
            <person name="Panda P."/>
            <person name="Pitman A.R."/>
        </authorList>
    </citation>
    <scope>NUCLEOTIDE SEQUENCE [LARGE SCALE GENOMIC DNA]</scope>
    <source>
        <strain evidence="1 2">ICMP 19499</strain>
    </source>
</reference>
<dbReference type="RefSeq" id="WP_058401375.1">
    <property type="nucleotide sequence ID" value="NZ_LKCI01000026.1"/>
</dbReference>
<feature type="non-terminal residue" evidence="1">
    <location>
        <position position="73"/>
    </location>
</feature>
<proteinExistence type="predicted"/>
<gene>
    <name evidence="1" type="ORF">AO287_21770</name>
</gene>